<dbReference type="SUPFAM" id="SSF81301">
    <property type="entry name" value="Nucleotidyltransferase"/>
    <property type="match status" value="1"/>
</dbReference>
<evidence type="ECO:0000313" key="3">
    <source>
        <dbReference type="Proteomes" id="UP000184600"/>
    </source>
</evidence>
<gene>
    <name evidence="2" type="ORF">VQ7734_02138</name>
</gene>
<dbReference type="InterPro" id="IPR002934">
    <property type="entry name" value="Polymerase_NTP_transf_dom"/>
</dbReference>
<dbReference type="GO" id="GO:0016779">
    <property type="term" value="F:nucleotidyltransferase activity"/>
    <property type="evidence" value="ECO:0007669"/>
    <property type="project" value="InterPro"/>
</dbReference>
<evidence type="ECO:0000259" key="1">
    <source>
        <dbReference type="Pfam" id="PF01909"/>
    </source>
</evidence>
<dbReference type="Pfam" id="PF01909">
    <property type="entry name" value="NTP_transf_2"/>
    <property type="match status" value="1"/>
</dbReference>
<keyword evidence="3" id="KW-1185">Reference proteome</keyword>
<protein>
    <recommendedName>
        <fullName evidence="1">Polymerase nucleotidyl transferase domain-containing protein</fullName>
    </recommendedName>
</protein>
<feature type="domain" description="Polymerase nucleotidyl transferase" evidence="1">
    <location>
        <begin position="53"/>
        <end position="84"/>
    </location>
</feature>
<evidence type="ECO:0000313" key="2">
    <source>
        <dbReference type="EMBL" id="SHO56369.1"/>
    </source>
</evidence>
<reference evidence="3" key="1">
    <citation type="submission" date="2016-12" db="EMBL/GenBank/DDBJ databases">
        <authorList>
            <person name="Rodrigo-Torres L."/>
            <person name="Arahal R.D."/>
            <person name="Lucena T."/>
        </authorList>
    </citation>
    <scope>NUCLEOTIDE SEQUENCE [LARGE SCALE GENOMIC DNA]</scope>
</reference>
<dbReference type="Gene3D" id="3.30.460.10">
    <property type="entry name" value="Beta Polymerase, domain 2"/>
    <property type="match status" value="1"/>
</dbReference>
<accession>A0A1M7YUP7</accession>
<dbReference type="CDD" id="cd05403">
    <property type="entry name" value="NT_KNTase_like"/>
    <property type="match status" value="1"/>
</dbReference>
<name>A0A1M7YUP7_9VIBR</name>
<dbReference type="EMBL" id="FRFG01000025">
    <property type="protein sequence ID" value="SHO56369.1"/>
    <property type="molecule type" value="Genomic_DNA"/>
</dbReference>
<sequence length="271" mass="32002">MKYSRREKVPFQKRLSMQLPVINPKTPFQKHYQPAIKSLVAYLTAGLGENLHSIYVYGSVARKTARPEHSNLDIVVVCHEPFDDRKTTVFNTLRWRFQKSFPFITDIDIRPALVSEVASLESLFSWGFLLRHCAVCIYGENLSECFGNYETSWEIAKFWNMDIEDRIVYMRDRLVKAGQESEQLMIQTMLAKKLLRASYSLIMYRDKWWFDDPVECGQHFLKYHPEKEKDIERLSILLRQKVIPKRSVIGLLDDYGAWLTKQYKKTEFRIG</sequence>
<dbReference type="InterPro" id="IPR043519">
    <property type="entry name" value="NT_sf"/>
</dbReference>
<dbReference type="AlphaFoldDB" id="A0A1M7YUP7"/>
<proteinExistence type="predicted"/>
<dbReference type="STRING" id="1117707.VQ7734_02138"/>
<dbReference type="Proteomes" id="UP000184600">
    <property type="component" value="Unassembled WGS sequence"/>
</dbReference>
<organism evidence="2 3">
    <name type="scientific">Vibrio quintilis</name>
    <dbReference type="NCBI Taxonomy" id="1117707"/>
    <lineage>
        <taxon>Bacteria</taxon>
        <taxon>Pseudomonadati</taxon>
        <taxon>Pseudomonadota</taxon>
        <taxon>Gammaproteobacteria</taxon>
        <taxon>Vibrionales</taxon>
        <taxon>Vibrionaceae</taxon>
        <taxon>Vibrio</taxon>
    </lineage>
</organism>